<keyword evidence="8" id="KW-1133">Transmembrane helix</keyword>
<dbReference type="SMART" id="SM00911">
    <property type="entry name" value="HWE_HK"/>
    <property type="match status" value="1"/>
</dbReference>
<proteinExistence type="predicted"/>
<organism evidence="10 11">
    <name type="scientific">Humitalea rosea</name>
    <dbReference type="NCBI Taxonomy" id="990373"/>
    <lineage>
        <taxon>Bacteria</taxon>
        <taxon>Pseudomonadati</taxon>
        <taxon>Pseudomonadota</taxon>
        <taxon>Alphaproteobacteria</taxon>
        <taxon>Acetobacterales</taxon>
        <taxon>Roseomonadaceae</taxon>
        <taxon>Humitalea</taxon>
    </lineage>
</organism>
<dbReference type="Proteomes" id="UP000249688">
    <property type="component" value="Unassembled WGS sequence"/>
</dbReference>
<keyword evidence="6 10" id="KW-0418">Kinase</keyword>
<dbReference type="EC" id="2.7.13.3" evidence="2"/>
<keyword evidence="7" id="KW-0067">ATP-binding</keyword>
<dbReference type="EMBL" id="QKYU01000011">
    <property type="protein sequence ID" value="PZW45615.1"/>
    <property type="molecule type" value="Genomic_DNA"/>
</dbReference>
<protein>
    <recommendedName>
        <fullName evidence="2">histidine kinase</fullName>
        <ecNumber evidence="2">2.7.13.3</ecNumber>
    </recommendedName>
</protein>
<evidence type="ECO:0000256" key="5">
    <source>
        <dbReference type="ARBA" id="ARBA00022741"/>
    </source>
</evidence>
<evidence type="ECO:0000259" key="9">
    <source>
        <dbReference type="SMART" id="SM00911"/>
    </source>
</evidence>
<dbReference type="Pfam" id="PF07536">
    <property type="entry name" value="HWE_HK"/>
    <property type="match status" value="1"/>
</dbReference>
<evidence type="ECO:0000313" key="10">
    <source>
        <dbReference type="EMBL" id="PZW45615.1"/>
    </source>
</evidence>
<gene>
    <name evidence="10" type="ORF">C8P66_11130</name>
</gene>
<dbReference type="Gene3D" id="3.30.565.10">
    <property type="entry name" value="Histidine kinase-like ATPase, C-terminal domain"/>
    <property type="match status" value="1"/>
</dbReference>
<reference evidence="10 11" key="1">
    <citation type="submission" date="2018-06" db="EMBL/GenBank/DDBJ databases">
        <title>Genomic Encyclopedia of Archaeal and Bacterial Type Strains, Phase II (KMG-II): from individual species to whole genera.</title>
        <authorList>
            <person name="Goeker M."/>
        </authorList>
    </citation>
    <scope>NUCLEOTIDE SEQUENCE [LARGE SCALE GENOMIC DNA]</scope>
    <source>
        <strain evidence="10 11">DSM 24525</strain>
    </source>
</reference>
<dbReference type="GO" id="GO:0004673">
    <property type="term" value="F:protein histidine kinase activity"/>
    <property type="evidence" value="ECO:0007669"/>
    <property type="project" value="UniProtKB-EC"/>
</dbReference>
<comment type="caution">
    <text evidence="10">The sequence shown here is derived from an EMBL/GenBank/DDBJ whole genome shotgun (WGS) entry which is preliminary data.</text>
</comment>
<evidence type="ECO:0000256" key="2">
    <source>
        <dbReference type="ARBA" id="ARBA00012438"/>
    </source>
</evidence>
<sequence length="535" mass="55502">MQWSLRDRLPIVLLLLGVLSLAIAFPAGVNALQARAQAAERLALLSQTVADADAAGALLPQAEAAAMAFPDESYDGPAQQALLEARLDATLMRLQEATHGDPLLRSHAGALGVLVRMRLEGLSSAMQSPRSDTGRAQAQAARIVADQITAAARQRAAVEETIAGLATARLDLVFAGSGLAVLLVLGAGMLWRAPLTAGARRMRLAASALDVWPEDVPIGLGLLDRDLVVVSANGCLGRLLGAPTPGSAALVGRPLAGAAPAAMASLGPELRRLLAGGAEGAGQEVELSATANAEARICLVAIRPIGGGLQAPAGLSLMVMDVTERVQAQGSNAALARELNHRVKNTFATVQSLAAQTLRGSAGDLQRFSSAFTGRLMALARSHDLLLARGFGAIALSDVAQSALEPFRGSGQIAIAGVADVAVRPPQAQALIMALHELAGNAARHGALSRPEGRVTLRWDHGSEPGEVCLLWQERGGPRLEAPPSRRGFGLRLLERGVAHDLGIAARVTLRFDHQGLSCEISFAPTRLELRAAAA</sequence>
<feature type="transmembrane region" description="Helical" evidence="8">
    <location>
        <begin position="172"/>
        <end position="193"/>
    </location>
</feature>
<evidence type="ECO:0000256" key="8">
    <source>
        <dbReference type="SAM" id="Phobius"/>
    </source>
</evidence>
<dbReference type="Pfam" id="PF08448">
    <property type="entry name" value="PAS_4"/>
    <property type="match status" value="1"/>
</dbReference>
<evidence type="ECO:0000256" key="6">
    <source>
        <dbReference type="ARBA" id="ARBA00022777"/>
    </source>
</evidence>
<keyword evidence="4" id="KW-0808">Transferase</keyword>
<evidence type="ECO:0000256" key="1">
    <source>
        <dbReference type="ARBA" id="ARBA00000085"/>
    </source>
</evidence>
<evidence type="ECO:0000256" key="7">
    <source>
        <dbReference type="ARBA" id="ARBA00022840"/>
    </source>
</evidence>
<dbReference type="Gene3D" id="3.30.450.20">
    <property type="entry name" value="PAS domain"/>
    <property type="match status" value="1"/>
</dbReference>
<keyword evidence="11" id="KW-1185">Reference proteome</keyword>
<dbReference type="AlphaFoldDB" id="A0A2W7J3M3"/>
<name>A0A2W7J3M3_9PROT</name>
<comment type="catalytic activity">
    <reaction evidence="1">
        <text>ATP + protein L-histidine = ADP + protein N-phospho-L-histidine.</text>
        <dbReference type="EC" id="2.7.13.3"/>
    </reaction>
</comment>
<keyword evidence="8" id="KW-0812">Transmembrane</keyword>
<dbReference type="InterPro" id="IPR036890">
    <property type="entry name" value="HATPase_C_sf"/>
</dbReference>
<dbReference type="PANTHER" id="PTHR41523">
    <property type="entry name" value="TWO-COMPONENT SYSTEM SENSOR PROTEIN"/>
    <property type="match status" value="1"/>
</dbReference>
<dbReference type="PANTHER" id="PTHR41523:SF7">
    <property type="entry name" value="HISTIDINE KINASE"/>
    <property type="match status" value="1"/>
</dbReference>
<evidence type="ECO:0000256" key="3">
    <source>
        <dbReference type="ARBA" id="ARBA00022553"/>
    </source>
</evidence>
<evidence type="ECO:0000313" key="11">
    <source>
        <dbReference type="Proteomes" id="UP000249688"/>
    </source>
</evidence>
<keyword evidence="8" id="KW-0472">Membrane</keyword>
<keyword evidence="3" id="KW-0597">Phosphoprotein</keyword>
<accession>A0A2W7J3M3</accession>
<dbReference type="InterPro" id="IPR011102">
    <property type="entry name" value="Sig_transdc_His_kinase_HWE"/>
</dbReference>
<dbReference type="GO" id="GO:0005524">
    <property type="term" value="F:ATP binding"/>
    <property type="evidence" value="ECO:0007669"/>
    <property type="project" value="UniProtKB-KW"/>
</dbReference>
<dbReference type="InterPro" id="IPR013656">
    <property type="entry name" value="PAS_4"/>
</dbReference>
<feature type="domain" description="Signal transduction histidine kinase HWE region" evidence="9">
    <location>
        <begin position="338"/>
        <end position="419"/>
    </location>
</feature>
<evidence type="ECO:0000256" key="4">
    <source>
        <dbReference type="ARBA" id="ARBA00022679"/>
    </source>
</evidence>
<keyword evidence="5" id="KW-0547">Nucleotide-binding</keyword>